<feature type="domain" description="RNase H type-1" evidence="1">
    <location>
        <begin position="12"/>
        <end position="102"/>
    </location>
</feature>
<sequence length="106" mass="11748">MNWKHRNNVVFQNRPMAGSGGIVRNEVGGWIGGYSRNIGISTSFPAELWALKDGFIMCKNFQLTTVDIELDAKSIVGLLANPRYSNNVAFPIVDDCKQLISHIPLV</sequence>
<evidence type="ECO:0000313" key="2">
    <source>
        <dbReference type="EnsemblPlants" id="QL02p099853:mrna:CDS:1"/>
    </source>
</evidence>
<evidence type="ECO:0000313" key="3">
    <source>
        <dbReference type="Proteomes" id="UP000594261"/>
    </source>
</evidence>
<dbReference type="GO" id="GO:0003676">
    <property type="term" value="F:nucleic acid binding"/>
    <property type="evidence" value="ECO:0007669"/>
    <property type="project" value="InterPro"/>
</dbReference>
<organism evidence="2 3">
    <name type="scientific">Quercus lobata</name>
    <name type="common">Valley oak</name>
    <dbReference type="NCBI Taxonomy" id="97700"/>
    <lineage>
        <taxon>Eukaryota</taxon>
        <taxon>Viridiplantae</taxon>
        <taxon>Streptophyta</taxon>
        <taxon>Embryophyta</taxon>
        <taxon>Tracheophyta</taxon>
        <taxon>Spermatophyta</taxon>
        <taxon>Magnoliopsida</taxon>
        <taxon>eudicotyledons</taxon>
        <taxon>Gunneridae</taxon>
        <taxon>Pentapetalae</taxon>
        <taxon>rosids</taxon>
        <taxon>fabids</taxon>
        <taxon>Fagales</taxon>
        <taxon>Fagaceae</taxon>
        <taxon>Quercus</taxon>
    </lineage>
</organism>
<dbReference type="GO" id="GO:0004523">
    <property type="term" value="F:RNA-DNA hybrid ribonuclease activity"/>
    <property type="evidence" value="ECO:0007669"/>
    <property type="project" value="InterPro"/>
</dbReference>
<reference evidence="2" key="2">
    <citation type="submission" date="2021-01" db="UniProtKB">
        <authorList>
            <consortium name="EnsemblPlants"/>
        </authorList>
    </citation>
    <scope>IDENTIFICATION</scope>
</reference>
<dbReference type="CDD" id="cd06222">
    <property type="entry name" value="RNase_H_like"/>
    <property type="match status" value="1"/>
</dbReference>
<dbReference type="Proteomes" id="UP000594261">
    <property type="component" value="Chromosome 2"/>
</dbReference>
<name>A0A7N2L222_QUELO</name>
<dbReference type="InterPro" id="IPR002156">
    <property type="entry name" value="RNaseH_domain"/>
</dbReference>
<dbReference type="SUPFAM" id="SSF53098">
    <property type="entry name" value="Ribonuclease H-like"/>
    <property type="match status" value="1"/>
</dbReference>
<dbReference type="InterPro" id="IPR053151">
    <property type="entry name" value="RNase_H-like"/>
</dbReference>
<dbReference type="InterPro" id="IPR036397">
    <property type="entry name" value="RNaseH_sf"/>
</dbReference>
<accession>A0A7N2L222</accession>
<dbReference type="PANTHER" id="PTHR47723:SF20">
    <property type="entry name" value="RNASE H TYPE-1 DOMAIN-CONTAINING PROTEIN"/>
    <property type="match status" value="1"/>
</dbReference>
<dbReference type="EnsemblPlants" id="QL02p099853:mrna">
    <property type="protein sequence ID" value="QL02p099853:mrna:CDS:1"/>
    <property type="gene ID" value="QL02p099853"/>
</dbReference>
<dbReference type="Pfam" id="PF13456">
    <property type="entry name" value="RVT_3"/>
    <property type="match status" value="1"/>
</dbReference>
<dbReference type="InterPro" id="IPR044730">
    <property type="entry name" value="RNase_H-like_dom_plant"/>
</dbReference>
<reference evidence="3" key="1">
    <citation type="journal article" date="2016" name="G3 (Bethesda)">
        <title>First Draft Assembly and Annotation of the Genome of a California Endemic Oak Quercus lobata Nee (Fagaceae).</title>
        <authorList>
            <person name="Sork V.L."/>
            <person name="Fitz-Gibbon S.T."/>
            <person name="Puiu D."/>
            <person name="Crepeau M."/>
            <person name="Gugger P.F."/>
            <person name="Sherman R."/>
            <person name="Stevens K."/>
            <person name="Langley C.H."/>
            <person name="Pellegrini M."/>
            <person name="Salzberg S.L."/>
        </authorList>
    </citation>
    <scope>NUCLEOTIDE SEQUENCE [LARGE SCALE GENOMIC DNA]</scope>
    <source>
        <strain evidence="3">cv. SW786</strain>
    </source>
</reference>
<evidence type="ECO:0000259" key="1">
    <source>
        <dbReference type="Pfam" id="PF13456"/>
    </source>
</evidence>
<dbReference type="Gene3D" id="3.30.420.10">
    <property type="entry name" value="Ribonuclease H-like superfamily/Ribonuclease H"/>
    <property type="match status" value="1"/>
</dbReference>
<dbReference type="InterPro" id="IPR012337">
    <property type="entry name" value="RNaseH-like_sf"/>
</dbReference>
<keyword evidence="3" id="KW-1185">Reference proteome</keyword>
<dbReference type="AlphaFoldDB" id="A0A7N2L222"/>
<dbReference type="InParanoid" id="A0A7N2L222"/>
<dbReference type="Gramene" id="QL02p099853:mrna">
    <property type="protein sequence ID" value="QL02p099853:mrna:CDS:1"/>
    <property type="gene ID" value="QL02p099853"/>
</dbReference>
<dbReference type="PANTHER" id="PTHR47723">
    <property type="entry name" value="OS05G0353850 PROTEIN"/>
    <property type="match status" value="1"/>
</dbReference>
<proteinExistence type="predicted"/>
<protein>
    <recommendedName>
        <fullName evidence="1">RNase H type-1 domain-containing protein</fullName>
    </recommendedName>
</protein>